<evidence type="ECO:0000313" key="2">
    <source>
        <dbReference type="Proteomes" id="UP000887116"/>
    </source>
</evidence>
<evidence type="ECO:0000313" key="1">
    <source>
        <dbReference type="EMBL" id="GFQ64660.1"/>
    </source>
</evidence>
<organism evidence="1 2">
    <name type="scientific">Trichonephila clavata</name>
    <name type="common">Joro spider</name>
    <name type="synonym">Nephila clavata</name>
    <dbReference type="NCBI Taxonomy" id="2740835"/>
    <lineage>
        <taxon>Eukaryota</taxon>
        <taxon>Metazoa</taxon>
        <taxon>Ecdysozoa</taxon>
        <taxon>Arthropoda</taxon>
        <taxon>Chelicerata</taxon>
        <taxon>Arachnida</taxon>
        <taxon>Araneae</taxon>
        <taxon>Araneomorphae</taxon>
        <taxon>Entelegynae</taxon>
        <taxon>Araneoidea</taxon>
        <taxon>Nephilidae</taxon>
        <taxon>Trichonephila</taxon>
    </lineage>
</organism>
<proteinExistence type="predicted"/>
<dbReference type="OrthoDB" id="6435379at2759"/>
<dbReference type="EMBL" id="BMAO01020044">
    <property type="protein sequence ID" value="GFQ64660.1"/>
    <property type="molecule type" value="Genomic_DNA"/>
</dbReference>
<accession>A0A8X6EX07</accession>
<protein>
    <submittedName>
        <fullName evidence="1">Uncharacterized protein</fullName>
    </submittedName>
</protein>
<gene>
    <name evidence="1" type="ORF">TNCT_49761</name>
</gene>
<keyword evidence="2" id="KW-1185">Reference proteome</keyword>
<comment type="caution">
    <text evidence="1">The sequence shown here is derived from an EMBL/GenBank/DDBJ whole genome shotgun (WGS) entry which is preliminary data.</text>
</comment>
<name>A0A8X6EX07_TRICU</name>
<dbReference type="AlphaFoldDB" id="A0A8X6EX07"/>
<dbReference type="Proteomes" id="UP000887116">
    <property type="component" value="Unassembled WGS sequence"/>
</dbReference>
<sequence length="142" mass="16182">MIRTTVLHSAWTLTNRLIHRSSAIGSFVSLDFVVKEEVLDLVALQESTRSVDIKNALDSIMKTFDVPLNKLVSIATDGALAMLDFLEELKDEELSNDINLFRIVRWLSSYDALNLLVDLFDLITAFLKEKEITYSALEDDEW</sequence>
<dbReference type="PANTHER" id="PTHR45913:SF5">
    <property type="entry name" value="GENERAL TRANSCRIPTION FACTOR II-I REPEAT DOMAIN-CONTAINING PROTEIN 2A-LIKE PROTEIN"/>
    <property type="match status" value="1"/>
</dbReference>
<dbReference type="PANTHER" id="PTHR45913">
    <property type="entry name" value="EPM2A-INTERACTING PROTEIN 1"/>
    <property type="match status" value="1"/>
</dbReference>
<reference evidence="1" key="1">
    <citation type="submission" date="2020-07" db="EMBL/GenBank/DDBJ databases">
        <title>Multicomponent nature underlies the extraordinary mechanical properties of spider dragline silk.</title>
        <authorList>
            <person name="Kono N."/>
            <person name="Nakamura H."/>
            <person name="Mori M."/>
            <person name="Yoshida Y."/>
            <person name="Ohtoshi R."/>
            <person name="Malay A.D."/>
            <person name="Moran D.A.P."/>
            <person name="Tomita M."/>
            <person name="Numata K."/>
            <person name="Arakawa K."/>
        </authorList>
    </citation>
    <scope>NUCLEOTIDE SEQUENCE</scope>
</reference>